<proteinExistence type="predicted"/>
<dbReference type="PROSITE" id="PS50102">
    <property type="entry name" value="RRM"/>
    <property type="match status" value="3"/>
</dbReference>
<feature type="domain" description="RRM" evidence="4">
    <location>
        <begin position="266"/>
        <end position="343"/>
    </location>
</feature>
<protein>
    <recommendedName>
        <fullName evidence="4">RRM domain-containing protein</fullName>
    </recommendedName>
</protein>
<dbReference type="PANTHER" id="PTHR21245">
    <property type="entry name" value="HETEROGENEOUS NUCLEAR RIBONUCLEOPROTEIN"/>
    <property type="match status" value="1"/>
</dbReference>
<name>A0A5N6PTS9_9ASTR</name>
<evidence type="ECO:0000256" key="2">
    <source>
        <dbReference type="PROSITE-ProRule" id="PRU00176"/>
    </source>
</evidence>
<dbReference type="GO" id="GO:0003723">
    <property type="term" value="F:RNA binding"/>
    <property type="evidence" value="ECO:0007669"/>
    <property type="project" value="UniProtKB-UniRule"/>
</dbReference>
<feature type="compositionally biased region" description="Acidic residues" evidence="3">
    <location>
        <begin position="9"/>
        <end position="47"/>
    </location>
</feature>
<dbReference type="FunFam" id="3.30.70.330:FF:000259">
    <property type="entry name" value="RNA-binding (RRM/RBD/RNP motifs) family protein"/>
    <property type="match status" value="1"/>
</dbReference>
<dbReference type="AlphaFoldDB" id="A0A5N6PTS9"/>
<keyword evidence="1 2" id="KW-0694">RNA-binding</keyword>
<dbReference type="SMART" id="SM00361">
    <property type="entry name" value="RRM_1"/>
    <property type="match status" value="1"/>
</dbReference>
<sequence length="439" mass="48648">MADSRETDDLVDFEDENYEETEDDEVEEQLEDGGDDENGEEQQDVGEYDGKDQDSEDERNQNAIESKSPVSGEDIDGKHSELLALPPHGSEIFIGGLVRDVVEEDLSELCEPFGDVVEVRLVRNRDTNESKGFAFVAFRTKVVAQKAIEVLHNKEFKGRTLRCSLSESKYRLFIGNVPKNWTDDDFKKVIEATGPGSEVIELIKDPQNPTRNRGFAFVEYYNNACADYSRQKLSSAGFKLDGNTLTVTWADPKISLDHSAASAQVKALYVKNIPENTPTEHLKELFQRHGEVTKVVMPPAKAGGKRNFGFIHFADRSSALNAVKETEKYEVNGQILEVVLAKPQSDRKSDGINNPHYSGSHPNYIHHPAYAGFSASPYVAARYGVNPSYQQPMIYGRGPVPGGMQMVQMVLPDGQIGYVLIGDDGGVPMPWTNAPDAVP</sequence>
<dbReference type="OrthoDB" id="3800936at2759"/>
<dbReference type="Gene3D" id="3.30.70.330">
    <property type="match status" value="3"/>
</dbReference>
<dbReference type="SUPFAM" id="SSF54928">
    <property type="entry name" value="RNA-binding domain, RBD"/>
    <property type="match status" value="2"/>
</dbReference>
<feature type="domain" description="RRM" evidence="4">
    <location>
        <begin position="90"/>
        <end position="168"/>
    </location>
</feature>
<evidence type="ECO:0000256" key="3">
    <source>
        <dbReference type="SAM" id="MobiDB-lite"/>
    </source>
</evidence>
<dbReference type="InterPro" id="IPR035979">
    <property type="entry name" value="RBD_domain_sf"/>
</dbReference>
<dbReference type="InterPro" id="IPR000504">
    <property type="entry name" value="RRM_dom"/>
</dbReference>
<keyword evidence="6" id="KW-1185">Reference proteome</keyword>
<dbReference type="SMART" id="SM00360">
    <property type="entry name" value="RRM"/>
    <property type="match status" value="3"/>
</dbReference>
<evidence type="ECO:0000313" key="6">
    <source>
        <dbReference type="Proteomes" id="UP000326396"/>
    </source>
</evidence>
<evidence type="ECO:0000259" key="4">
    <source>
        <dbReference type="PROSITE" id="PS50102"/>
    </source>
</evidence>
<dbReference type="Proteomes" id="UP000326396">
    <property type="component" value="Linkage Group LG10"/>
</dbReference>
<dbReference type="CDD" id="cd00590">
    <property type="entry name" value="RRM_SF"/>
    <property type="match status" value="1"/>
</dbReference>
<organism evidence="5 6">
    <name type="scientific">Mikania micrantha</name>
    <name type="common">bitter vine</name>
    <dbReference type="NCBI Taxonomy" id="192012"/>
    <lineage>
        <taxon>Eukaryota</taxon>
        <taxon>Viridiplantae</taxon>
        <taxon>Streptophyta</taxon>
        <taxon>Embryophyta</taxon>
        <taxon>Tracheophyta</taxon>
        <taxon>Spermatophyta</taxon>
        <taxon>Magnoliopsida</taxon>
        <taxon>eudicotyledons</taxon>
        <taxon>Gunneridae</taxon>
        <taxon>Pentapetalae</taxon>
        <taxon>asterids</taxon>
        <taxon>campanulids</taxon>
        <taxon>Asterales</taxon>
        <taxon>Asteraceae</taxon>
        <taxon>Asteroideae</taxon>
        <taxon>Heliantheae alliance</taxon>
        <taxon>Eupatorieae</taxon>
        <taxon>Mikania</taxon>
    </lineage>
</organism>
<evidence type="ECO:0000256" key="1">
    <source>
        <dbReference type="ARBA" id="ARBA00022884"/>
    </source>
</evidence>
<dbReference type="InterPro" id="IPR003954">
    <property type="entry name" value="RRM_euk-type"/>
</dbReference>
<feature type="domain" description="RRM" evidence="4">
    <location>
        <begin position="170"/>
        <end position="252"/>
    </location>
</feature>
<dbReference type="InterPro" id="IPR012677">
    <property type="entry name" value="Nucleotide-bd_a/b_plait_sf"/>
</dbReference>
<comment type="caution">
    <text evidence="5">The sequence shown here is derived from an EMBL/GenBank/DDBJ whole genome shotgun (WGS) entry which is preliminary data.</text>
</comment>
<reference evidence="5 6" key="1">
    <citation type="submission" date="2019-05" db="EMBL/GenBank/DDBJ databases">
        <title>Mikania micrantha, genome provides insights into the molecular mechanism of rapid growth.</title>
        <authorList>
            <person name="Liu B."/>
        </authorList>
    </citation>
    <scope>NUCLEOTIDE SEQUENCE [LARGE SCALE GENOMIC DNA]</scope>
    <source>
        <strain evidence="5">NLD-2019</strain>
        <tissue evidence="5">Leaf</tissue>
    </source>
</reference>
<evidence type="ECO:0000313" key="5">
    <source>
        <dbReference type="EMBL" id="KAD7116945.1"/>
    </source>
</evidence>
<feature type="region of interest" description="Disordered" evidence="3">
    <location>
        <begin position="1"/>
        <end position="82"/>
    </location>
</feature>
<accession>A0A5N6PTS9</accession>
<dbReference type="Pfam" id="PF00076">
    <property type="entry name" value="RRM_1"/>
    <property type="match status" value="3"/>
</dbReference>
<dbReference type="EMBL" id="SZYD01000002">
    <property type="protein sequence ID" value="KAD7116945.1"/>
    <property type="molecule type" value="Genomic_DNA"/>
</dbReference>
<gene>
    <name evidence="5" type="ORF">E3N88_04213</name>
</gene>